<dbReference type="OMA" id="YEFLGMV"/>
<name>A0A401PIN7_SCYTO</name>
<feature type="compositionally biased region" description="Polar residues" evidence="1">
    <location>
        <begin position="185"/>
        <end position="208"/>
    </location>
</feature>
<keyword evidence="3" id="KW-1185">Reference proteome</keyword>
<organism evidence="2 3">
    <name type="scientific">Scyliorhinus torazame</name>
    <name type="common">Cloudy catshark</name>
    <name type="synonym">Catulus torazame</name>
    <dbReference type="NCBI Taxonomy" id="75743"/>
    <lineage>
        <taxon>Eukaryota</taxon>
        <taxon>Metazoa</taxon>
        <taxon>Chordata</taxon>
        <taxon>Craniata</taxon>
        <taxon>Vertebrata</taxon>
        <taxon>Chondrichthyes</taxon>
        <taxon>Elasmobranchii</taxon>
        <taxon>Galeomorphii</taxon>
        <taxon>Galeoidea</taxon>
        <taxon>Carcharhiniformes</taxon>
        <taxon>Scyliorhinidae</taxon>
        <taxon>Scyliorhinus</taxon>
    </lineage>
</organism>
<evidence type="ECO:0000256" key="1">
    <source>
        <dbReference type="SAM" id="MobiDB-lite"/>
    </source>
</evidence>
<evidence type="ECO:0000313" key="3">
    <source>
        <dbReference type="Proteomes" id="UP000288216"/>
    </source>
</evidence>
<feature type="compositionally biased region" description="Basic and acidic residues" evidence="1">
    <location>
        <begin position="318"/>
        <end position="327"/>
    </location>
</feature>
<feature type="region of interest" description="Disordered" evidence="1">
    <location>
        <begin position="170"/>
        <end position="208"/>
    </location>
</feature>
<feature type="compositionally biased region" description="Polar residues" evidence="1">
    <location>
        <begin position="294"/>
        <end position="307"/>
    </location>
</feature>
<evidence type="ECO:0000313" key="2">
    <source>
        <dbReference type="EMBL" id="GCB72984.1"/>
    </source>
</evidence>
<dbReference type="EMBL" id="BFAA01002230">
    <property type="protein sequence ID" value="GCB72984.1"/>
    <property type="molecule type" value="Genomic_DNA"/>
</dbReference>
<protein>
    <submittedName>
        <fullName evidence="2">Uncharacterized protein</fullName>
    </submittedName>
</protein>
<proteinExistence type="predicted"/>
<feature type="compositionally biased region" description="Basic and acidic residues" evidence="1">
    <location>
        <begin position="171"/>
        <end position="184"/>
    </location>
</feature>
<accession>A0A401PIN7</accession>
<feature type="non-terminal residue" evidence="2">
    <location>
        <position position="1"/>
    </location>
</feature>
<dbReference type="AlphaFoldDB" id="A0A401PIN7"/>
<feature type="region of interest" description="Disordered" evidence="1">
    <location>
        <begin position="294"/>
        <end position="336"/>
    </location>
</feature>
<dbReference type="Proteomes" id="UP000288216">
    <property type="component" value="Unassembled WGS sequence"/>
</dbReference>
<comment type="caution">
    <text evidence="2">The sequence shown here is derived from an EMBL/GenBank/DDBJ whole genome shotgun (WGS) entry which is preliminary data.</text>
</comment>
<reference evidence="2 3" key="1">
    <citation type="journal article" date="2018" name="Nat. Ecol. Evol.">
        <title>Shark genomes provide insights into elasmobranch evolution and the origin of vertebrates.</title>
        <authorList>
            <person name="Hara Y"/>
            <person name="Yamaguchi K"/>
            <person name="Onimaru K"/>
            <person name="Kadota M"/>
            <person name="Koyanagi M"/>
            <person name="Keeley SD"/>
            <person name="Tatsumi K"/>
            <person name="Tanaka K"/>
            <person name="Motone F"/>
            <person name="Kageyama Y"/>
            <person name="Nozu R"/>
            <person name="Adachi N"/>
            <person name="Nishimura O"/>
            <person name="Nakagawa R"/>
            <person name="Tanegashima C"/>
            <person name="Kiyatake I"/>
            <person name="Matsumoto R"/>
            <person name="Murakumo K"/>
            <person name="Nishida K"/>
            <person name="Terakita A"/>
            <person name="Kuratani S"/>
            <person name="Sato K"/>
            <person name="Hyodo S Kuraku.S."/>
        </authorList>
    </citation>
    <scope>NUCLEOTIDE SEQUENCE [LARGE SCALE GENOMIC DNA]</scope>
</reference>
<sequence>LEVWKRNSSEKHCDIGIYRTSQCLSKKDIPMDPEVNFVQESGRFNTEGEAATLSKEDEFLRHLSQEEKECLSFLIETIDSLEVELEADDEEVVTKGESTISDGFYEFLGMVCSTRQTEDTAGPDVAGCCDNIGIIGNVDVITSNPPALGINNRGPELVSVVDTAPNQTAFEEGKKEKESMKRQGSETTTALEPKVSNQFRETASGDDQSSARALTLLPAHAKKFDTILRSGVSVQELRAQVLARLSDAGQKKPATQVEGLAAQSNSLRLLGRPEQKAARQDALQRLGLLKCTGGLSNISNSSTSPQPLVTEGTPQPPTEKDHKEALKKLGLLNLES</sequence>
<dbReference type="OrthoDB" id="8728732at2759"/>
<gene>
    <name evidence="2" type="ORF">scyTo_0006569</name>
</gene>